<dbReference type="PANTHER" id="PTHR11040:SF70">
    <property type="entry name" value="OS05G0316100 PROTEIN"/>
    <property type="match status" value="1"/>
</dbReference>
<protein>
    <submittedName>
        <fullName evidence="6">Predicted divalent heavy-metal cations transporter</fullName>
    </submittedName>
</protein>
<evidence type="ECO:0000256" key="4">
    <source>
        <dbReference type="ARBA" id="ARBA00023136"/>
    </source>
</evidence>
<reference evidence="6 7" key="1">
    <citation type="journal article" date="2008" name="Genome Biol.">
        <title>Encapsulated in silica: genome, proteome and physiology of the thermophilic bacterium Anoxybacillus flavithermus WK1.</title>
        <authorList>
            <person name="Saw J.H."/>
            <person name="Mountain B.W."/>
            <person name="Feng L."/>
            <person name="Omelchenko M.V."/>
            <person name="Hou S."/>
            <person name="Saito J.A."/>
            <person name="Stott M.B."/>
            <person name="Li D."/>
            <person name="Zhao G."/>
            <person name="Wu J."/>
            <person name="Galperin M.Y."/>
            <person name="Koonin E.V."/>
            <person name="Makarova K.S."/>
            <person name="Wolf Y.I."/>
            <person name="Rigden D.J."/>
            <person name="Dunfield P.F."/>
            <person name="Wang L."/>
            <person name="Alam M."/>
        </authorList>
    </citation>
    <scope>NUCLEOTIDE SEQUENCE [LARGE SCALE GENOMIC DNA]</scope>
    <source>
        <strain evidence="7">DSM 21510 / WK1</strain>
    </source>
</reference>
<keyword evidence="4 5" id="KW-0472">Membrane</keyword>
<feature type="transmembrane region" description="Helical" evidence="5">
    <location>
        <begin position="137"/>
        <end position="157"/>
    </location>
</feature>
<feature type="transmembrane region" description="Helical" evidence="5">
    <location>
        <begin position="166"/>
        <end position="188"/>
    </location>
</feature>
<evidence type="ECO:0000256" key="1">
    <source>
        <dbReference type="ARBA" id="ARBA00004141"/>
    </source>
</evidence>
<feature type="transmembrane region" description="Helical" evidence="5">
    <location>
        <begin position="62"/>
        <end position="82"/>
    </location>
</feature>
<sequence length="245" mass="25944">MMVDMLIGSTLSALATGAGAVPILFLSRSLTHKRRDMLLAFTAGVMMAASMLGLIPQSLSSGTFFSLAVGLCFGVFTLTLLENIIPHIDLAHTKSGMKMDQKALLVLAAITLHNIPEGLSVGVSYASGEQNHIGDLIALAIGFQNAPEGLLVALFLFNQHISKGKAFLMATGTGLIELVASIIGFYLTSVVDALVPYGLAFAAGAMLFIIYKELIPESHGDGNEQSSTYAFIIGLLVMVFLIETY</sequence>
<organism evidence="6 7">
    <name type="scientific">Anoxybacillus flavithermus (strain DSM 21510 / WK1)</name>
    <dbReference type="NCBI Taxonomy" id="491915"/>
    <lineage>
        <taxon>Bacteria</taxon>
        <taxon>Bacillati</taxon>
        <taxon>Bacillota</taxon>
        <taxon>Bacilli</taxon>
        <taxon>Bacillales</taxon>
        <taxon>Anoxybacillaceae</taxon>
        <taxon>Anoxybacillus</taxon>
    </lineage>
</organism>
<feature type="transmembrane region" description="Helical" evidence="5">
    <location>
        <begin position="38"/>
        <end position="56"/>
    </location>
</feature>
<dbReference type="PANTHER" id="PTHR11040">
    <property type="entry name" value="ZINC/IRON TRANSPORTER"/>
    <property type="match status" value="1"/>
</dbReference>
<dbReference type="GO" id="GO:0005385">
    <property type="term" value="F:zinc ion transmembrane transporter activity"/>
    <property type="evidence" value="ECO:0007669"/>
    <property type="project" value="TreeGrafter"/>
</dbReference>
<dbReference type="eggNOG" id="COG0428">
    <property type="taxonomic scope" value="Bacteria"/>
</dbReference>
<dbReference type="HOGENOM" id="CLU_015114_1_2_9"/>
<proteinExistence type="predicted"/>
<feature type="transmembrane region" description="Helical" evidence="5">
    <location>
        <begin position="226"/>
        <end position="242"/>
    </location>
</feature>
<evidence type="ECO:0000256" key="2">
    <source>
        <dbReference type="ARBA" id="ARBA00022692"/>
    </source>
</evidence>
<keyword evidence="3 5" id="KW-1133">Transmembrane helix</keyword>
<dbReference type="STRING" id="491915.Aflv_1993"/>
<feature type="transmembrane region" description="Helical" evidence="5">
    <location>
        <begin position="6"/>
        <end position="26"/>
    </location>
</feature>
<feature type="transmembrane region" description="Helical" evidence="5">
    <location>
        <begin position="103"/>
        <end position="125"/>
    </location>
</feature>
<accession>B7GLC6</accession>
<dbReference type="GO" id="GO:0016020">
    <property type="term" value="C:membrane"/>
    <property type="evidence" value="ECO:0007669"/>
    <property type="project" value="UniProtKB-SubCell"/>
</dbReference>
<name>B7GLC6_ANOFW</name>
<dbReference type="Pfam" id="PF02535">
    <property type="entry name" value="Zip"/>
    <property type="match status" value="1"/>
</dbReference>
<gene>
    <name evidence="6" type="ordered locus">Aflv_1993</name>
</gene>
<feature type="transmembrane region" description="Helical" evidence="5">
    <location>
        <begin position="194"/>
        <end position="214"/>
    </location>
</feature>
<dbReference type="InterPro" id="IPR003689">
    <property type="entry name" value="ZIP"/>
</dbReference>
<evidence type="ECO:0000313" key="6">
    <source>
        <dbReference type="EMBL" id="ACJ34352.1"/>
    </source>
</evidence>
<dbReference type="EMBL" id="CP000922">
    <property type="protein sequence ID" value="ACJ34352.1"/>
    <property type="molecule type" value="Genomic_DNA"/>
</dbReference>
<dbReference type="KEGG" id="afl:Aflv_1993"/>
<keyword evidence="2 5" id="KW-0812">Transmembrane</keyword>
<evidence type="ECO:0000256" key="5">
    <source>
        <dbReference type="SAM" id="Phobius"/>
    </source>
</evidence>
<evidence type="ECO:0000313" key="7">
    <source>
        <dbReference type="Proteomes" id="UP000000742"/>
    </source>
</evidence>
<dbReference type="AlphaFoldDB" id="B7GLC6"/>
<evidence type="ECO:0000256" key="3">
    <source>
        <dbReference type="ARBA" id="ARBA00022989"/>
    </source>
</evidence>
<comment type="subcellular location">
    <subcellularLocation>
        <location evidence="1">Membrane</location>
        <topology evidence="1">Multi-pass membrane protein</topology>
    </subcellularLocation>
</comment>
<dbReference type="Proteomes" id="UP000000742">
    <property type="component" value="Chromosome"/>
</dbReference>